<organism evidence="1">
    <name type="scientific">marine sediment metagenome</name>
    <dbReference type="NCBI Taxonomy" id="412755"/>
    <lineage>
        <taxon>unclassified sequences</taxon>
        <taxon>metagenomes</taxon>
        <taxon>ecological metagenomes</taxon>
    </lineage>
</organism>
<evidence type="ECO:0000313" key="1">
    <source>
        <dbReference type="EMBL" id="KKK65969.1"/>
    </source>
</evidence>
<dbReference type="SUPFAM" id="SSF111038">
    <property type="entry name" value="YjbQ-like"/>
    <property type="match status" value="1"/>
</dbReference>
<name>A0A0F8ZHS9_9ZZZZ</name>
<sequence>EMRLVLDTVDWLSDVLRQRDRFDRETAGHLGAATLGASIAVPMLAGRVELGTWQQLMLVDFASAGAKRIMVDVISN</sequence>
<dbReference type="Pfam" id="PF01894">
    <property type="entry name" value="YjbQ"/>
    <property type="match status" value="1"/>
</dbReference>
<feature type="non-terminal residue" evidence="1">
    <location>
        <position position="1"/>
    </location>
</feature>
<evidence type="ECO:0008006" key="2">
    <source>
        <dbReference type="Google" id="ProtNLM"/>
    </source>
</evidence>
<dbReference type="Gene3D" id="2.60.120.460">
    <property type="entry name" value="YjbQ-like"/>
    <property type="match status" value="1"/>
</dbReference>
<dbReference type="AlphaFoldDB" id="A0A0F8ZHS9"/>
<dbReference type="InterPro" id="IPR001602">
    <property type="entry name" value="UPF0047_YjbQ-like"/>
</dbReference>
<reference evidence="1" key="1">
    <citation type="journal article" date="2015" name="Nature">
        <title>Complex archaea that bridge the gap between prokaryotes and eukaryotes.</title>
        <authorList>
            <person name="Spang A."/>
            <person name="Saw J.H."/>
            <person name="Jorgensen S.L."/>
            <person name="Zaremba-Niedzwiedzka K."/>
            <person name="Martijn J."/>
            <person name="Lind A.E."/>
            <person name="van Eijk R."/>
            <person name="Schleper C."/>
            <person name="Guy L."/>
            <person name="Ettema T.J."/>
        </authorList>
    </citation>
    <scope>NUCLEOTIDE SEQUENCE</scope>
</reference>
<comment type="caution">
    <text evidence="1">The sequence shown here is derived from an EMBL/GenBank/DDBJ whole genome shotgun (WGS) entry which is preliminary data.</text>
</comment>
<protein>
    <recommendedName>
        <fullName evidence="2">YjbQ family protein</fullName>
    </recommendedName>
</protein>
<gene>
    <name evidence="1" type="ORF">LCGC14_2968820</name>
</gene>
<dbReference type="EMBL" id="LAZR01060303">
    <property type="protein sequence ID" value="KKK65969.1"/>
    <property type="molecule type" value="Genomic_DNA"/>
</dbReference>
<dbReference type="InterPro" id="IPR035917">
    <property type="entry name" value="YjbQ-like_sf"/>
</dbReference>
<proteinExistence type="predicted"/>
<accession>A0A0F8ZHS9</accession>